<dbReference type="EC" id="2.7.1.121" evidence="3"/>
<gene>
    <name evidence="7" type="ORF">CHM34_17845</name>
</gene>
<dbReference type="Proteomes" id="UP000215459">
    <property type="component" value="Unassembled WGS sequence"/>
</dbReference>
<dbReference type="AlphaFoldDB" id="A0A235B1Q4"/>
<dbReference type="GO" id="GO:0019563">
    <property type="term" value="P:glycerol catabolic process"/>
    <property type="evidence" value="ECO:0007669"/>
    <property type="project" value="InterPro"/>
</dbReference>
<proteinExistence type="predicted"/>
<sequence length="132" mass="13978">MASNSVALLLVSHSESLARGTRELIAAMAREVTIRIAAGDGEGGLGTSAEGIETAVRETDAEEVLIFFDLGSALMHAEMAVEMWDVDHRKLTIVDAPFVEGALAAAMAVQTGQSAEAAVQAAEKTRREPKRR</sequence>
<keyword evidence="8" id="KW-1185">Reference proteome</keyword>
<evidence type="ECO:0000256" key="1">
    <source>
        <dbReference type="ARBA" id="ARBA00001113"/>
    </source>
</evidence>
<dbReference type="RefSeq" id="WP_094265967.1">
    <property type="nucleotide sequence ID" value="NZ_NOWF01000018.1"/>
</dbReference>
<evidence type="ECO:0000256" key="5">
    <source>
        <dbReference type="ARBA" id="ARBA00046577"/>
    </source>
</evidence>
<dbReference type="InterPro" id="IPR036662">
    <property type="entry name" value="PTS_EIIA_man-typ_sf"/>
</dbReference>
<evidence type="ECO:0000313" key="7">
    <source>
        <dbReference type="EMBL" id="OYD06161.1"/>
    </source>
</evidence>
<comment type="function">
    <text evidence="2">Component of the dihydroxyacetone kinase complex, which is responsible for the phosphoenolpyruvate (PEP)-dependent phosphorylation of dihydroxyacetone. DhaM serves as the phosphoryl donor. Is phosphorylated by phosphoenolpyruvate in an EI- and HPr-dependent reaction, and a phosphorelay system on histidine residues finally leads to phosphoryl transfer to DhaL and dihydroxyacetone.</text>
</comment>
<dbReference type="PANTHER" id="PTHR38594">
    <property type="entry name" value="PEP-DEPENDENT DIHYDROXYACETONE KINASE, PHOSPHORYL DONOR SUBUNIT DHAM"/>
    <property type="match status" value="1"/>
</dbReference>
<dbReference type="InterPro" id="IPR004701">
    <property type="entry name" value="PTS_EIIA_man-typ"/>
</dbReference>
<keyword evidence="4" id="KW-0808">Transferase</keyword>
<accession>A0A235B1Q4</accession>
<comment type="caution">
    <text evidence="7">The sequence shown here is derived from an EMBL/GenBank/DDBJ whole genome shotgun (WGS) entry which is preliminary data.</text>
</comment>
<name>A0A235B1Q4_9BACL</name>
<dbReference type="PANTHER" id="PTHR38594:SF1">
    <property type="entry name" value="PEP-DEPENDENT DIHYDROXYACETONE KINASE, PHOSPHORYL DONOR SUBUNIT DHAM"/>
    <property type="match status" value="1"/>
</dbReference>
<dbReference type="PROSITE" id="PS51096">
    <property type="entry name" value="PTS_EIIA_TYPE_4"/>
    <property type="match status" value="1"/>
</dbReference>
<dbReference type="OrthoDB" id="7065393at2"/>
<dbReference type="GO" id="GO:0047324">
    <property type="term" value="F:phosphoenolpyruvate-glycerone phosphotransferase activity"/>
    <property type="evidence" value="ECO:0007669"/>
    <property type="project" value="UniProtKB-EC"/>
</dbReference>
<dbReference type="InterPro" id="IPR039643">
    <property type="entry name" value="DhaM"/>
</dbReference>
<dbReference type="InterPro" id="IPR012844">
    <property type="entry name" value="DhaM_N"/>
</dbReference>
<dbReference type="Pfam" id="PF03610">
    <property type="entry name" value="EIIA-man"/>
    <property type="match status" value="1"/>
</dbReference>
<reference evidence="7 8" key="1">
    <citation type="submission" date="2017-07" db="EMBL/GenBank/DDBJ databases">
        <title>The genome sequence of Paludifilum halophilum highlights mechanisms for microbial adaptation to high salt environemnts.</title>
        <authorList>
            <person name="Belbahri L."/>
        </authorList>
    </citation>
    <scope>NUCLEOTIDE SEQUENCE [LARGE SCALE GENOMIC DNA]</scope>
    <source>
        <strain evidence="7 8">DSM 102817</strain>
    </source>
</reference>
<evidence type="ECO:0000259" key="6">
    <source>
        <dbReference type="PROSITE" id="PS51096"/>
    </source>
</evidence>
<comment type="catalytic activity">
    <reaction evidence="1">
        <text>dihydroxyacetone + phosphoenolpyruvate = dihydroxyacetone phosphate + pyruvate</text>
        <dbReference type="Rhea" id="RHEA:18381"/>
        <dbReference type="ChEBI" id="CHEBI:15361"/>
        <dbReference type="ChEBI" id="CHEBI:16016"/>
        <dbReference type="ChEBI" id="CHEBI:57642"/>
        <dbReference type="ChEBI" id="CHEBI:58702"/>
        <dbReference type="EC" id="2.7.1.121"/>
    </reaction>
</comment>
<dbReference type="GO" id="GO:0016020">
    <property type="term" value="C:membrane"/>
    <property type="evidence" value="ECO:0007669"/>
    <property type="project" value="InterPro"/>
</dbReference>
<evidence type="ECO:0000256" key="4">
    <source>
        <dbReference type="ARBA" id="ARBA00022679"/>
    </source>
</evidence>
<feature type="domain" description="PTS EIIA type-4" evidence="6">
    <location>
        <begin position="5"/>
        <end position="130"/>
    </location>
</feature>
<dbReference type="NCBIfam" id="TIGR02364">
    <property type="entry name" value="dha_pts"/>
    <property type="match status" value="1"/>
</dbReference>
<protein>
    <recommendedName>
        <fullName evidence="3">phosphoenolpyruvate--glycerone phosphotransferase</fullName>
        <ecNumber evidence="3">2.7.1.121</ecNumber>
    </recommendedName>
</protein>
<evidence type="ECO:0000256" key="3">
    <source>
        <dbReference type="ARBA" id="ARBA00012095"/>
    </source>
</evidence>
<comment type="subunit">
    <text evidence="5">Homodimer. The dihydroxyacetone kinase complex is composed of a homodimer of DhaM, a homodimer of DhaK and the subunit DhaL.</text>
</comment>
<evidence type="ECO:0000256" key="2">
    <source>
        <dbReference type="ARBA" id="ARBA00002788"/>
    </source>
</evidence>
<evidence type="ECO:0000313" key="8">
    <source>
        <dbReference type="Proteomes" id="UP000215459"/>
    </source>
</evidence>
<dbReference type="Gene3D" id="3.40.50.510">
    <property type="entry name" value="Phosphotransferase system, mannose-type IIA component"/>
    <property type="match status" value="1"/>
</dbReference>
<organism evidence="7 8">
    <name type="scientific">Paludifilum halophilum</name>
    <dbReference type="NCBI Taxonomy" id="1642702"/>
    <lineage>
        <taxon>Bacteria</taxon>
        <taxon>Bacillati</taxon>
        <taxon>Bacillota</taxon>
        <taxon>Bacilli</taxon>
        <taxon>Bacillales</taxon>
        <taxon>Thermoactinomycetaceae</taxon>
        <taxon>Paludifilum</taxon>
    </lineage>
</organism>
<dbReference type="SUPFAM" id="SSF53062">
    <property type="entry name" value="PTS system fructose IIA component-like"/>
    <property type="match status" value="1"/>
</dbReference>
<dbReference type="EMBL" id="NOWF01000018">
    <property type="protein sequence ID" value="OYD06161.1"/>
    <property type="molecule type" value="Genomic_DNA"/>
</dbReference>
<dbReference type="GO" id="GO:0009401">
    <property type="term" value="P:phosphoenolpyruvate-dependent sugar phosphotransferase system"/>
    <property type="evidence" value="ECO:0007669"/>
    <property type="project" value="InterPro"/>
</dbReference>